<accession>A0A0G4I4G3</accession>
<dbReference type="VEuPathDB" id="CryptoDB:Cvel_10853"/>
<evidence type="ECO:0000256" key="2">
    <source>
        <dbReference type="SAM" id="Phobius"/>
    </source>
</evidence>
<keyword evidence="2" id="KW-1133">Transmembrane helix</keyword>
<feature type="transmembrane region" description="Helical" evidence="2">
    <location>
        <begin position="146"/>
        <end position="165"/>
    </location>
</feature>
<dbReference type="PANTHER" id="PTHR34821:SF2">
    <property type="entry name" value="INNER MEMBRANE PROTEIN YDCZ"/>
    <property type="match status" value="1"/>
</dbReference>
<feature type="region of interest" description="Disordered" evidence="1">
    <location>
        <begin position="323"/>
        <end position="376"/>
    </location>
</feature>
<feature type="transmembrane region" description="Helical" evidence="2">
    <location>
        <begin position="177"/>
        <end position="198"/>
    </location>
</feature>
<evidence type="ECO:0000313" key="3">
    <source>
        <dbReference type="EMBL" id="CEM51776.1"/>
    </source>
</evidence>
<evidence type="ECO:0000256" key="1">
    <source>
        <dbReference type="SAM" id="MobiDB-lite"/>
    </source>
</evidence>
<feature type="transmembrane region" description="Helical" evidence="2">
    <location>
        <begin position="270"/>
        <end position="288"/>
    </location>
</feature>
<feature type="transmembrane region" description="Helical" evidence="2">
    <location>
        <begin position="234"/>
        <end position="255"/>
    </location>
</feature>
<name>A0A0G4I4G3_9ALVE</name>
<dbReference type="EMBL" id="CDMZ01005046">
    <property type="protein sequence ID" value="CEM51776.1"/>
    <property type="molecule type" value="Genomic_DNA"/>
</dbReference>
<dbReference type="Pfam" id="PF04657">
    <property type="entry name" value="DMT_YdcZ"/>
    <property type="match status" value="2"/>
</dbReference>
<dbReference type="GO" id="GO:0005886">
    <property type="term" value="C:plasma membrane"/>
    <property type="evidence" value="ECO:0007669"/>
    <property type="project" value="TreeGrafter"/>
</dbReference>
<gene>
    <name evidence="3" type="ORF">Cvel_10853</name>
</gene>
<organism evidence="3">
    <name type="scientific">Chromera velia CCMP2878</name>
    <dbReference type="NCBI Taxonomy" id="1169474"/>
    <lineage>
        <taxon>Eukaryota</taxon>
        <taxon>Sar</taxon>
        <taxon>Alveolata</taxon>
        <taxon>Colpodellida</taxon>
        <taxon>Chromeraceae</taxon>
        <taxon>Chromera</taxon>
    </lineage>
</organism>
<sequence>MMVLMGRLLGSPLWALVFNYAGILLVSPWLAVKGVPLRECWVELRKKIKEDRREAFSLLGALVGVCCNLCYLFAQDRLGAAITFVVAIAAISVFTTILDCTGILWAQKRSHTTMELVSTVVIALGAVLSQMDRLIEADQSFKAEDFALTFVAMTGGVLAVVQSAFNKRLTEVLTNSWRTVTWAAVLGLFLSVFVALCVEPDPGFENVQGSDAWKFFSGVINSFGLVTRQWTPRYLGFLLAFKVSMTGQLVGALIYDSFLHYLGLEKRTPTVFRLIGASVVIVGLFLSISMERWKKTLRSVSRSFSRVFRGKYSSSGGIVNIQKVQPGEEGVDGEEKAKGGGGKAEAEGEDENAHASEVGQDVDGGGHEGQPIEGDLEDLAATAVVAPAVRRSSLPRPSVQPSVAGAGRKSVQVLSARGSMGK</sequence>
<dbReference type="PANTHER" id="PTHR34821">
    <property type="entry name" value="INNER MEMBRANE PROTEIN YDCZ"/>
    <property type="match status" value="1"/>
</dbReference>
<keyword evidence="2" id="KW-0812">Transmembrane</keyword>
<protein>
    <recommendedName>
        <fullName evidence="4">EamA domain-containing protein</fullName>
    </recommendedName>
</protein>
<dbReference type="PhylomeDB" id="A0A0G4I4G3"/>
<keyword evidence="2" id="KW-0472">Membrane</keyword>
<dbReference type="AlphaFoldDB" id="A0A0G4I4G3"/>
<feature type="transmembrane region" description="Helical" evidence="2">
    <location>
        <begin position="80"/>
        <end position="106"/>
    </location>
</feature>
<dbReference type="InterPro" id="IPR006750">
    <property type="entry name" value="YdcZ"/>
</dbReference>
<feature type="transmembrane region" description="Helical" evidence="2">
    <location>
        <begin position="12"/>
        <end position="35"/>
    </location>
</feature>
<reference evidence="3" key="1">
    <citation type="submission" date="2014-11" db="EMBL/GenBank/DDBJ databases">
        <authorList>
            <person name="Otto D Thomas"/>
            <person name="Naeem Raeece"/>
        </authorList>
    </citation>
    <scope>NUCLEOTIDE SEQUENCE</scope>
</reference>
<evidence type="ECO:0008006" key="4">
    <source>
        <dbReference type="Google" id="ProtNLM"/>
    </source>
</evidence>
<feature type="region of interest" description="Disordered" evidence="1">
    <location>
        <begin position="390"/>
        <end position="422"/>
    </location>
</feature>
<feature type="transmembrane region" description="Helical" evidence="2">
    <location>
        <begin position="55"/>
        <end position="74"/>
    </location>
</feature>
<proteinExistence type="predicted"/>